<organism evidence="4 5">
    <name type="scientific">Streptococcus penaeicida</name>
    <dbReference type="NCBI Taxonomy" id="1765960"/>
    <lineage>
        <taxon>Bacteria</taxon>
        <taxon>Bacillati</taxon>
        <taxon>Bacillota</taxon>
        <taxon>Bacilli</taxon>
        <taxon>Lactobacillales</taxon>
        <taxon>Streptococcaceae</taxon>
        <taxon>Streptococcus</taxon>
    </lineage>
</organism>
<evidence type="ECO:0000313" key="5">
    <source>
        <dbReference type="Proteomes" id="UP000235963"/>
    </source>
</evidence>
<comment type="caution">
    <text evidence="4">The sequence shown here is derived from an EMBL/GenBank/DDBJ whole genome shotgun (WGS) entry which is preliminary data.</text>
</comment>
<reference evidence="4 5" key="1">
    <citation type="submission" date="2015-12" db="EMBL/GenBank/DDBJ databases">
        <title>Streptococcus penaeicida sp. nov.</title>
        <authorList>
            <person name="Gomez-Gil B."/>
            <person name="Morales-Covarrubias M."/>
        </authorList>
    </citation>
    <scope>NUCLEOTIDE SEQUENCE [LARGE SCALE GENOMIC DNA]</scope>
    <source>
        <strain evidence="4 5">CAIM 1838</strain>
    </source>
</reference>
<name>A0A2N8LEJ9_9STRE</name>
<keyword evidence="1" id="KW-0175">Coiled coil</keyword>
<proteinExistence type="predicted"/>
<keyword evidence="2" id="KW-0472">Membrane</keyword>
<feature type="coiled-coil region" evidence="1">
    <location>
        <begin position="232"/>
        <end position="274"/>
    </location>
</feature>
<dbReference type="Gene3D" id="3.40.50.1010">
    <property type="entry name" value="5'-nuclease"/>
    <property type="match status" value="1"/>
</dbReference>
<dbReference type="AlphaFoldDB" id="A0A2N8LEJ9"/>
<accession>A0A2N8LEJ9</accession>
<feature type="domain" description="NYN" evidence="3">
    <location>
        <begin position="4"/>
        <end position="129"/>
    </location>
</feature>
<feature type="transmembrane region" description="Helical" evidence="2">
    <location>
        <begin position="280"/>
        <end position="298"/>
    </location>
</feature>
<keyword evidence="5" id="KW-1185">Reference proteome</keyword>
<dbReference type="RefSeq" id="WP_102776665.1">
    <property type="nucleotide sequence ID" value="NZ_CBCSGP010000019.1"/>
</dbReference>
<gene>
    <name evidence="4" type="ORF">AT575_00290</name>
</gene>
<evidence type="ECO:0000313" key="4">
    <source>
        <dbReference type="EMBL" id="PND48588.1"/>
    </source>
</evidence>
<sequence length="303" mass="35675">MDLLLIDNSNIFIGVRDIVTSEGRFDYDKFVKDYTNNVNQKKILVGSTPPKSDSFWSTMSSKGFDIFTYERKISREKGVDGKILVEGIKHLERYKKPGKLILMSGDLDMRSLIEEAYSKKWEIILWGWKNSINLEYVSGDLSWCISKINYLDEVAENLIYFNHDEEGYFKKEYLRERLIRLDKEKKEKEFKQFQDASNQKVKNLFYLDEDIQQNFVNQINKSTTQASINEILETATIEDNKLKEKIQKEELERIQIEKEKKKQEEYAKEQAAEEFWINNWHIIVSGVATVAGGIWFAIKKSKK</sequence>
<keyword evidence="2" id="KW-0812">Transmembrane</keyword>
<evidence type="ECO:0000259" key="3">
    <source>
        <dbReference type="Pfam" id="PF01936"/>
    </source>
</evidence>
<dbReference type="InterPro" id="IPR021139">
    <property type="entry name" value="NYN"/>
</dbReference>
<dbReference type="Pfam" id="PF01936">
    <property type="entry name" value="NYN"/>
    <property type="match status" value="1"/>
</dbReference>
<dbReference type="EMBL" id="LOCM01000003">
    <property type="protein sequence ID" value="PND48588.1"/>
    <property type="molecule type" value="Genomic_DNA"/>
</dbReference>
<dbReference type="Proteomes" id="UP000235963">
    <property type="component" value="Unassembled WGS sequence"/>
</dbReference>
<keyword evidence="2" id="KW-1133">Transmembrane helix</keyword>
<evidence type="ECO:0000256" key="2">
    <source>
        <dbReference type="SAM" id="Phobius"/>
    </source>
</evidence>
<evidence type="ECO:0000256" key="1">
    <source>
        <dbReference type="SAM" id="Coils"/>
    </source>
</evidence>
<dbReference type="GO" id="GO:0004540">
    <property type="term" value="F:RNA nuclease activity"/>
    <property type="evidence" value="ECO:0007669"/>
    <property type="project" value="InterPro"/>
</dbReference>
<protein>
    <recommendedName>
        <fullName evidence="3">NYN domain-containing protein</fullName>
    </recommendedName>
</protein>
<dbReference type="OrthoDB" id="582382at2"/>